<dbReference type="Pfam" id="PF14431">
    <property type="entry name" value="YwqJ-deaminase"/>
    <property type="match status" value="1"/>
</dbReference>
<dbReference type="RefSeq" id="WP_167971035.1">
    <property type="nucleotide sequence ID" value="NZ_BHZG01000095.1"/>
</dbReference>
<evidence type="ECO:0000313" key="3">
    <source>
        <dbReference type="Proteomes" id="UP000578686"/>
    </source>
</evidence>
<dbReference type="EMBL" id="JAAVJD010000102">
    <property type="protein sequence ID" value="NJQ06695.1"/>
    <property type="molecule type" value="Genomic_DNA"/>
</dbReference>
<comment type="caution">
    <text evidence="2">The sequence shown here is derived from an EMBL/GenBank/DDBJ whole genome shotgun (WGS) entry which is preliminary data.</text>
</comment>
<sequence length="338" mass="35697">MKTISDSGRRAAGDPRLGWARPGAPRLHHRRDGILPTTAAALSLPGEAVLTATAARSGPVPEPHPLVRKVLDGLGPAQRDRHVGRCPEVTLVSRRLTAADASSNGQARRALKGARITTRHIREDGDPQHGEYARHCHSCTALLNHFGVRSISPVTDATTALRLPVLKGKAATGGEGTAAVVEQALVDAGWEPGRRAEESVIWAAELRNHLSSLGHPHVVVAAAEQLWEEFGSLTVLPRAGGREHVPCQVTVAPLRGLHWARTLRDLGQALGTELSPLGEAGHLGPDAPGVGAGLLAVDEQGRVYCVDHTGDWFAGEDLRSALGALLTGTPLVRLDPPE</sequence>
<reference evidence="2 3" key="1">
    <citation type="submission" date="2020-03" db="EMBL/GenBank/DDBJ databases">
        <title>Draft genome of Streptomyces sp. ventii, isolated from the Axial Seamount in the Pacific Ocean, and resequencing of the two type strains Streptomyces lonarensis strain NCL 716 and Streptomyces bohaiensis strain 11A07.</title>
        <authorList>
            <person name="Loughran R.M."/>
            <person name="Pfannmuller K.M."/>
            <person name="Wasson B.J."/>
            <person name="Deadmond M.C."/>
            <person name="Paddock B.E."/>
            <person name="Koyack M.J."/>
            <person name="Gallegos D.A."/>
            <person name="Mitchell E.A."/>
            <person name="Ushijima B."/>
            <person name="Saw J.H."/>
            <person name="Mcphail K.L."/>
            <person name="Videau P."/>
        </authorList>
    </citation>
    <scope>NUCLEOTIDE SEQUENCE [LARGE SCALE GENOMIC DNA]</scope>
    <source>
        <strain evidence="2 3">NCL716</strain>
    </source>
</reference>
<dbReference type="AlphaFoldDB" id="A0A7X6D1Y7"/>
<accession>A0A7X6D1Y7</accession>
<name>A0A7X6D1Y7_9ACTN</name>
<proteinExistence type="predicted"/>
<gene>
    <name evidence="2" type="ORF">HCN56_14145</name>
</gene>
<dbReference type="InterPro" id="IPR025968">
    <property type="entry name" value="YwqJ_deaminase"/>
</dbReference>
<dbReference type="Proteomes" id="UP000578686">
    <property type="component" value="Unassembled WGS sequence"/>
</dbReference>
<evidence type="ECO:0000313" key="2">
    <source>
        <dbReference type="EMBL" id="NJQ06695.1"/>
    </source>
</evidence>
<evidence type="ECO:0000256" key="1">
    <source>
        <dbReference type="SAM" id="MobiDB-lite"/>
    </source>
</evidence>
<dbReference type="InterPro" id="IPR025850">
    <property type="entry name" value="SUKH-3"/>
</dbReference>
<protein>
    <recommendedName>
        <fullName evidence="4">SUKH-3 immunity protein</fullName>
    </recommendedName>
</protein>
<evidence type="ECO:0008006" key="4">
    <source>
        <dbReference type="Google" id="ProtNLM"/>
    </source>
</evidence>
<dbReference type="Pfam" id="PF14433">
    <property type="entry name" value="SUKH-3"/>
    <property type="match status" value="1"/>
</dbReference>
<keyword evidence="3" id="KW-1185">Reference proteome</keyword>
<feature type="region of interest" description="Disordered" evidence="1">
    <location>
        <begin position="1"/>
        <end position="28"/>
    </location>
</feature>
<organism evidence="2 3">
    <name type="scientific">Streptomyces lonarensis</name>
    <dbReference type="NCBI Taxonomy" id="700599"/>
    <lineage>
        <taxon>Bacteria</taxon>
        <taxon>Bacillati</taxon>
        <taxon>Actinomycetota</taxon>
        <taxon>Actinomycetes</taxon>
        <taxon>Kitasatosporales</taxon>
        <taxon>Streptomycetaceae</taxon>
        <taxon>Streptomyces</taxon>
    </lineage>
</organism>